<dbReference type="SMART" id="SM00248">
    <property type="entry name" value="ANK"/>
    <property type="match status" value="5"/>
</dbReference>
<dbReference type="PROSITE" id="PS50297">
    <property type="entry name" value="ANK_REP_REGION"/>
    <property type="match status" value="1"/>
</dbReference>
<dbReference type="AlphaFoldDB" id="A0A1Y2EIA4"/>
<keyword evidence="5" id="KW-1185">Reference proteome</keyword>
<dbReference type="EMBL" id="MCOG01000043">
    <property type="protein sequence ID" value="ORY70525.1"/>
    <property type="molecule type" value="Genomic_DNA"/>
</dbReference>
<feature type="repeat" description="ANK" evidence="3">
    <location>
        <begin position="234"/>
        <end position="266"/>
    </location>
</feature>
<dbReference type="PANTHER" id="PTHR46680">
    <property type="entry name" value="NF-KAPPA-B INHIBITOR ALPHA"/>
    <property type="match status" value="1"/>
</dbReference>
<dbReference type="OrthoDB" id="2142040at2759"/>
<dbReference type="InterPro" id="IPR036770">
    <property type="entry name" value="Ankyrin_rpt-contain_sf"/>
</dbReference>
<dbReference type="PANTHER" id="PTHR46680:SF3">
    <property type="entry name" value="NF-KAPPA-B INHIBITOR CACTUS"/>
    <property type="match status" value="1"/>
</dbReference>
<proteinExistence type="predicted"/>
<gene>
    <name evidence="4" type="ORF">LY90DRAFT_638927</name>
</gene>
<reference evidence="4 5" key="1">
    <citation type="submission" date="2016-08" db="EMBL/GenBank/DDBJ databases">
        <title>A Parts List for Fungal Cellulosomes Revealed by Comparative Genomics.</title>
        <authorList>
            <consortium name="DOE Joint Genome Institute"/>
            <person name="Haitjema C.H."/>
            <person name="Gilmore S.P."/>
            <person name="Henske J.K."/>
            <person name="Solomon K.V."/>
            <person name="De Groot R."/>
            <person name="Kuo A."/>
            <person name="Mondo S.J."/>
            <person name="Salamov A.A."/>
            <person name="Labutti K."/>
            <person name="Zhao Z."/>
            <person name="Chiniquy J."/>
            <person name="Barry K."/>
            <person name="Brewer H.M."/>
            <person name="Purvine S.O."/>
            <person name="Wright A.T."/>
            <person name="Boxma B."/>
            <person name="Van Alen T."/>
            <person name="Hackstein J.H."/>
            <person name="Baker S.E."/>
            <person name="Grigoriev I.V."/>
            <person name="O'Malley M.A."/>
        </authorList>
    </citation>
    <scope>NUCLEOTIDE SEQUENCE [LARGE SCALE GENOMIC DNA]</scope>
    <source>
        <strain evidence="4 5">G1</strain>
    </source>
</reference>
<protein>
    <submittedName>
        <fullName evidence="4">Ankyrin</fullName>
    </submittedName>
</protein>
<dbReference type="GO" id="GO:0005829">
    <property type="term" value="C:cytosol"/>
    <property type="evidence" value="ECO:0007669"/>
    <property type="project" value="TreeGrafter"/>
</dbReference>
<evidence type="ECO:0000256" key="2">
    <source>
        <dbReference type="ARBA" id="ARBA00023043"/>
    </source>
</evidence>
<evidence type="ECO:0000313" key="5">
    <source>
        <dbReference type="Proteomes" id="UP000193920"/>
    </source>
</evidence>
<keyword evidence="2 3" id="KW-0040">ANK repeat</keyword>
<dbReference type="Pfam" id="PF12796">
    <property type="entry name" value="Ank_2"/>
    <property type="match status" value="2"/>
</dbReference>
<evidence type="ECO:0000313" key="4">
    <source>
        <dbReference type="EMBL" id="ORY70525.1"/>
    </source>
</evidence>
<evidence type="ECO:0000256" key="1">
    <source>
        <dbReference type="ARBA" id="ARBA00022737"/>
    </source>
</evidence>
<dbReference type="Gene3D" id="1.25.40.20">
    <property type="entry name" value="Ankyrin repeat-containing domain"/>
    <property type="match status" value="3"/>
</dbReference>
<evidence type="ECO:0000256" key="3">
    <source>
        <dbReference type="PROSITE-ProRule" id="PRU00023"/>
    </source>
</evidence>
<name>A0A1Y2EIA4_9FUNG</name>
<feature type="repeat" description="ANK" evidence="3">
    <location>
        <begin position="429"/>
        <end position="461"/>
    </location>
</feature>
<accession>A0A1Y2EIA4</accession>
<dbReference type="InterPro" id="IPR051070">
    <property type="entry name" value="NF-kappa-B_inhibitor"/>
</dbReference>
<comment type="caution">
    <text evidence="4">The sequence shown here is derived from an EMBL/GenBank/DDBJ whole genome shotgun (WGS) entry which is preliminary data.</text>
</comment>
<dbReference type="SUPFAM" id="SSF48403">
    <property type="entry name" value="Ankyrin repeat"/>
    <property type="match status" value="1"/>
</dbReference>
<dbReference type="InterPro" id="IPR002110">
    <property type="entry name" value="Ankyrin_rpt"/>
</dbReference>
<keyword evidence="1" id="KW-0677">Repeat</keyword>
<dbReference type="GO" id="GO:0051059">
    <property type="term" value="F:NF-kappaB binding"/>
    <property type="evidence" value="ECO:0007669"/>
    <property type="project" value="TreeGrafter"/>
</dbReference>
<sequence>MRIINENTNSSTIIKKFINKNDICGLTKYLKNNKNVIEKLITSKKQNILKSIFTTCKFNNNFILNLLLHYKNKTLTFSKLNYLLTKENKKITISCNLYGLAYRNHNSIALKILFESEIFTNKNDAIRKIIKYDLIKEAVKTRDVSFIRKILSYKNFNFKYLKYEEILYNVFKDSTSNDKIVELLIKSMLKNYSNSIYKNTILNIAIRAGNFDIFQYIIKNFKYTSKDINYYDIKKEYPIIVAMSNKKKDIFNYLLKKGANPNTKNNNGTSLLFLTIHLNKIDYIIPLVNDNTYGKIDVNAFDDNGYTPLIIAYINKYMNIFHYLIEYSNINRKDKYGHSILYYAINNGDGSLAKNLINIGAIIDNDIINIAIKKNKLSVILDNDKILLNSYKNDKNMPLLSELIISNCDNDDIEKIIKKGCNVNIKDKDGNTPLIYAVQSNRKYIAKLLIKYGAIKNIKNYNGKEAIDYSYISQDFNYFNQLLE</sequence>
<dbReference type="Proteomes" id="UP000193920">
    <property type="component" value="Unassembled WGS sequence"/>
</dbReference>
<dbReference type="GO" id="GO:0071356">
    <property type="term" value="P:cellular response to tumor necrosis factor"/>
    <property type="evidence" value="ECO:0007669"/>
    <property type="project" value="TreeGrafter"/>
</dbReference>
<dbReference type="PROSITE" id="PS50088">
    <property type="entry name" value="ANK_REPEAT"/>
    <property type="match status" value="2"/>
</dbReference>
<organism evidence="4 5">
    <name type="scientific">Neocallimastix californiae</name>
    <dbReference type="NCBI Taxonomy" id="1754190"/>
    <lineage>
        <taxon>Eukaryota</taxon>
        <taxon>Fungi</taxon>
        <taxon>Fungi incertae sedis</taxon>
        <taxon>Chytridiomycota</taxon>
        <taxon>Chytridiomycota incertae sedis</taxon>
        <taxon>Neocallimastigomycetes</taxon>
        <taxon>Neocallimastigales</taxon>
        <taxon>Neocallimastigaceae</taxon>
        <taxon>Neocallimastix</taxon>
    </lineage>
</organism>
<dbReference type="STRING" id="1754190.A0A1Y2EIA4"/>